<evidence type="ECO:0000313" key="2">
    <source>
        <dbReference type="EMBL" id="QJQ31600.1"/>
    </source>
</evidence>
<evidence type="ECO:0000313" key="3">
    <source>
        <dbReference type="Proteomes" id="UP000503018"/>
    </source>
</evidence>
<gene>
    <name evidence="2" type="ORF">GV829_03370</name>
</gene>
<dbReference type="RefSeq" id="WP_169943820.1">
    <property type="nucleotide sequence ID" value="NZ_CP053015.1"/>
</dbReference>
<organism evidence="2 3">
    <name type="scientific">Sphingomonas lacunae</name>
    <dbReference type="NCBI Taxonomy" id="2698828"/>
    <lineage>
        <taxon>Bacteria</taxon>
        <taxon>Pseudomonadati</taxon>
        <taxon>Pseudomonadota</taxon>
        <taxon>Alphaproteobacteria</taxon>
        <taxon>Sphingomonadales</taxon>
        <taxon>Sphingomonadaceae</taxon>
        <taxon>Sphingomonas</taxon>
    </lineage>
</organism>
<dbReference type="Gene3D" id="2.40.10.220">
    <property type="entry name" value="predicted glycosyltransferase like domains"/>
    <property type="match status" value="1"/>
</dbReference>
<dbReference type="GO" id="GO:0035438">
    <property type="term" value="F:cyclic-di-GMP binding"/>
    <property type="evidence" value="ECO:0007669"/>
    <property type="project" value="InterPro"/>
</dbReference>
<dbReference type="KEGG" id="slan:GV829_03370"/>
<proteinExistence type="predicted"/>
<dbReference type="Proteomes" id="UP000503018">
    <property type="component" value="Chromosome"/>
</dbReference>
<name>A0A6M4AT68_9SPHN</name>
<dbReference type="Pfam" id="PF07238">
    <property type="entry name" value="PilZ"/>
    <property type="match status" value="1"/>
</dbReference>
<keyword evidence="3" id="KW-1185">Reference proteome</keyword>
<feature type="domain" description="PilZ" evidence="1">
    <location>
        <begin position="21"/>
        <end position="102"/>
    </location>
</feature>
<dbReference type="InterPro" id="IPR009875">
    <property type="entry name" value="PilZ_domain"/>
</dbReference>
<accession>A0A6M4AT68</accession>
<protein>
    <submittedName>
        <fullName evidence="2">PilZ domain-containing protein</fullName>
    </submittedName>
</protein>
<dbReference type="AlphaFoldDB" id="A0A6M4AT68"/>
<reference evidence="2 3" key="1">
    <citation type="submission" date="2020-01" db="EMBL/GenBank/DDBJ databases">
        <title>Sphingomonas sp. strain CSW-10.</title>
        <authorList>
            <person name="Chen W.-M."/>
        </authorList>
    </citation>
    <scope>NUCLEOTIDE SEQUENCE [LARGE SCALE GENOMIC DNA]</scope>
    <source>
        <strain evidence="2 3">CSW-10</strain>
    </source>
</reference>
<dbReference type="EMBL" id="CP053015">
    <property type="protein sequence ID" value="QJQ31600.1"/>
    <property type="molecule type" value="Genomic_DNA"/>
</dbReference>
<dbReference type="SUPFAM" id="SSF141371">
    <property type="entry name" value="PilZ domain-like"/>
    <property type="match status" value="1"/>
</dbReference>
<evidence type="ECO:0000259" key="1">
    <source>
        <dbReference type="Pfam" id="PF07238"/>
    </source>
</evidence>
<sequence length="132" mass="14512">MKMDLPPPGLTADDVALRGTRRDSMFMKAQVFCERINHGFEVVVRNVSSGGMLVDSKLELVNGDNVKVTLDNIGQVPGRVVWAQNGRFGVAFDVSIDPHQVRKPVKVRPAPAAGSTPRRFVSRLHGKPIIRL</sequence>